<organism evidence="1 2">
    <name type="scientific">Parelaphostrongylus tenuis</name>
    <name type="common">Meningeal worm</name>
    <dbReference type="NCBI Taxonomy" id="148309"/>
    <lineage>
        <taxon>Eukaryota</taxon>
        <taxon>Metazoa</taxon>
        <taxon>Ecdysozoa</taxon>
        <taxon>Nematoda</taxon>
        <taxon>Chromadorea</taxon>
        <taxon>Rhabditida</taxon>
        <taxon>Rhabditina</taxon>
        <taxon>Rhabditomorpha</taxon>
        <taxon>Strongyloidea</taxon>
        <taxon>Metastrongylidae</taxon>
        <taxon>Parelaphostrongylus</taxon>
    </lineage>
</organism>
<evidence type="ECO:0000313" key="1">
    <source>
        <dbReference type="EMBL" id="KAJ1368396.1"/>
    </source>
</evidence>
<proteinExistence type="predicted"/>
<gene>
    <name evidence="1" type="ORF">KIN20_029520</name>
</gene>
<evidence type="ECO:0000313" key="2">
    <source>
        <dbReference type="Proteomes" id="UP001196413"/>
    </source>
</evidence>
<comment type="caution">
    <text evidence="1">The sequence shown here is derived from an EMBL/GenBank/DDBJ whole genome shotgun (WGS) entry which is preliminary data.</text>
</comment>
<dbReference type="AlphaFoldDB" id="A0AAD5R2S2"/>
<accession>A0AAD5R2S2</accession>
<reference evidence="1" key="1">
    <citation type="submission" date="2021-06" db="EMBL/GenBank/DDBJ databases">
        <title>Parelaphostrongylus tenuis whole genome reference sequence.</title>
        <authorList>
            <person name="Garwood T.J."/>
            <person name="Larsen P.A."/>
            <person name="Fountain-Jones N.M."/>
            <person name="Garbe J.R."/>
            <person name="Macchietto M.G."/>
            <person name="Kania S.A."/>
            <person name="Gerhold R.W."/>
            <person name="Richards J.E."/>
            <person name="Wolf T.M."/>
        </authorList>
    </citation>
    <scope>NUCLEOTIDE SEQUENCE</scope>
    <source>
        <strain evidence="1">MNPRO001-30</strain>
        <tissue evidence="1">Meninges</tissue>
    </source>
</reference>
<name>A0AAD5R2S2_PARTN</name>
<protein>
    <submittedName>
        <fullName evidence="1">Uncharacterized protein</fullName>
    </submittedName>
</protein>
<sequence>MLLVFINRLTNPDPSSPAKDVFIACLCCCGIIELFSTLRPLFAYVEMTPEELDRHLQTEEGQKKIQRTLMKTPQPPPPRSIIEACANAPKRFLPDQLTNTNTNVPKVSTVLVPQYGHPPISHRVSPLNQGVHQISRNAACFNHPAFPQFQNFAQIPLKTGVSHSFLQYQDTSRFPLNAVNNHSLFPQFQDVSQISAFPNYAPYTEGVVPPIQNLYSPATLPFTSHFCSPTSGGGMPAQALNLENRTSTFDFNSEQNW</sequence>
<dbReference type="EMBL" id="JAHQIW010006175">
    <property type="protein sequence ID" value="KAJ1368396.1"/>
    <property type="molecule type" value="Genomic_DNA"/>
</dbReference>
<keyword evidence="2" id="KW-1185">Reference proteome</keyword>
<dbReference type="Proteomes" id="UP001196413">
    <property type="component" value="Unassembled WGS sequence"/>
</dbReference>